<dbReference type="Pfam" id="PF11104">
    <property type="entry name" value="PilM_2"/>
    <property type="match status" value="1"/>
</dbReference>
<keyword evidence="3" id="KW-1185">Reference proteome</keyword>
<dbReference type="InterPro" id="IPR050696">
    <property type="entry name" value="FtsA/MreB"/>
</dbReference>
<reference evidence="2 3" key="1">
    <citation type="journal article" date="2021" name="MBio">
        <title>Poor Competitiveness of Bradyrhizobium in Pigeon Pea Root Colonization in Indian Soils.</title>
        <authorList>
            <person name="Chalasani D."/>
            <person name="Basu A."/>
            <person name="Pullabhotla S.V.S.R.N."/>
            <person name="Jorrin B."/>
            <person name="Neal A.L."/>
            <person name="Poole P.S."/>
            <person name="Podile A.R."/>
            <person name="Tkacz A."/>
        </authorList>
    </citation>
    <scope>NUCLEOTIDE SEQUENCE [LARGE SCALE GENOMIC DNA]</scope>
    <source>
        <strain evidence="2 3">HU14</strain>
    </source>
</reference>
<dbReference type="Proteomes" id="UP001196843">
    <property type="component" value="Unassembled WGS sequence"/>
</dbReference>
<feature type="domain" description="SHS2" evidence="1">
    <location>
        <begin position="5"/>
        <end position="167"/>
    </location>
</feature>
<dbReference type="PANTHER" id="PTHR32432:SF3">
    <property type="entry name" value="ETHANOLAMINE UTILIZATION PROTEIN EUTJ"/>
    <property type="match status" value="1"/>
</dbReference>
<dbReference type="InterPro" id="IPR043129">
    <property type="entry name" value="ATPase_NBD"/>
</dbReference>
<dbReference type="InterPro" id="IPR005883">
    <property type="entry name" value="PilM"/>
</dbReference>
<evidence type="ECO:0000259" key="1">
    <source>
        <dbReference type="SMART" id="SM00842"/>
    </source>
</evidence>
<dbReference type="EMBL" id="JAEUAW010000006">
    <property type="protein sequence ID" value="MBW9094078.1"/>
    <property type="molecule type" value="Genomic_DNA"/>
</dbReference>
<dbReference type="SMART" id="SM00842">
    <property type="entry name" value="FtsA"/>
    <property type="match status" value="1"/>
</dbReference>
<evidence type="ECO:0000313" key="3">
    <source>
        <dbReference type="Proteomes" id="UP001196843"/>
    </source>
</evidence>
<gene>
    <name evidence="2" type="primary">pilM</name>
    <name evidence="2" type="ORF">JNB62_10320</name>
</gene>
<organism evidence="2 3">
    <name type="scientific">Microbacterium jejuense</name>
    <dbReference type="NCBI Taxonomy" id="1263637"/>
    <lineage>
        <taxon>Bacteria</taxon>
        <taxon>Bacillati</taxon>
        <taxon>Actinomycetota</taxon>
        <taxon>Actinomycetes</taxon>
        <taxon>Micrococcales</taxon>
        <taxon>Microbacteriaceae</taxon>
        <taxon>Microbacterium</taxon>
    </lineage>
</organism>
<evidence type="ECO:0000313" key="2">
    <source>
        <dbReference type="EMBL" id="MBW9094078.1"/>
    </source>
</evidence>
<dbReference type="Gene3D" id="3.30.420.40">
    <property type="match status" value="2"/>
</dbReference>
<dbReference type="CDD" id="cd24049">
    <property type="entry name" value="ASKHA_NBD_PilM"/>
    <property type="match status" value="1"/>
</dbReference>
<name>A0ABS7HN30_9MICO</name>
<protein>
    <submittedName>
        <fullName evidence="2">Pilus assembly protein PilM</fullName>
    </submittedName>
</protein>
<comment type="caution">
    <text evidence="2">The sequence shown here is derived from an EMBL/GenBank/DDBJ whole genome shotgun (WGS) entry which is preliminary data.</text>
</comment>
<dbReference type="InterPro" id="IPR003494">
    <property type="entry name" value="SHS2_FtsA"/>
</dbReference>
<sequence>MGKTIVGLEVTEESVRAAELSLGRRPQLIAYGEVPLPADAAKDSEVLDAGAVAVALRQLWTGAKFKSKDAVLGVASRRILVREYTTQAMRPDLLREALPYQVQDLLPVPASQAVLDFFPLSQTGDQVSGLLVAAVSENIEQIISTLSKVKVKAQAVDLAAFGLARVTAPLAAAEETVATVHIGDHTTQVVISRRGVPQFVRLLPIDVATAAVRRHTVAASTPELELATVASGVGSGVAGAAAGGTVGSPAGNGAGLATQGRTRGAIRANTPPGVSDLAARLRSTLAFFAGRATSEPLSRVFVTGGGAIVDGVMPALSAAIDTPLQVVSVGDVISMSTPPPAGEVALNLVGTVGIALGEVH</sequence>
<dbReference type="Gene3D" id="3.30.1490.300">
    <property type="match status" value="1"/>
</dbReference>
<dbReference type="SUPFAM" id="SSF53067">
    <property type="entry name" value="Actin-like ATPase domain"/>
    <property type="match status" value="1"/>
</dbReference>
<dbReference type="RefSeq" id="WP_220300785.1">
    <property type="nucleotide sequence ID" value="NZ_JAEUAW010000006.1"/>
</dbReference>
<accession>A0ABS7HN30</accession>
<dbReference type="PANTHER" id="PTHR32432">
    <property type="entry name" value="CELL DIVISION PROTEIN FTSA-RELATED"/>
    <property type="match status" value="1"/>
</dbReference>
<proteinExistence type="predicted"/>